<name>A0A1T3NVK7_9ACTN</name>
<organism evidence="2 3">
    <name type="scientific">Embleya scabrispora</name>
    <dbReference type="NCBI Taxonomy" id="159449"/>
    <lineage>
        <taxon>Bacteria</taxon>
        <taxon>Bacillati</taxon>
        <taxon>Actinomycetota</taxon>
        <taxon>Actinomycetes</taxon>
        <taxon>Kitasatosporales</taxon>
        <taxon>Streptomycetaceae</taxon>
        <taxon>Embleya</taxon>
    </lineage>
</organism>
<dbReference type="Proteomes" id="UP000190037">
    <property type="component" value="Unassembled WGS sequence"/>
</dbReference>
<dbReference type="AlphaFoldDB" id="A0A1T3NVK7"/>
<dbReference type="EMBL" id="MWQN01000001">
    <property type="protein sequence ID" value="OPC80846.1"/>
    <property type="molecule type" value="Genomic_DNA"/>
</dbReference>
<evidence type="ECO:0000313" key="2">
    <source>
        <dbReference type="EMBL" id="OPC80846.1"/>
    </source>
</evidence>
<keyword evidence="3" id="KW-1185">Reference proteome</keyword>
<evidence type="ECO:0000256" key="1">
    <source>
        <dbReference type="SAM" id="MobiDB-lite"/>
    </source>
</evidence>
<proteinExistence type="predicted"/>
<protein>
    <submittedName>
        <fullName evidence="2">Uncharacterized protein</fullName>
    </submittedName>
</protein>
<reference evidence="2 3" key="1">
    <citation type="submission" date="2017-03" db="EMBL/GenBank/DDBJ databases">
        <title>Draft genome sequence of Streptomyces scabrisporus NF3, endophyte isolated from Amphipterygium adstringens.</title>
        <authorList>
            <person name="Vazquez M."/>
            <person name="Ceapa C.D."/>
            <person name="Rodriguez Luna D."/>
            <person name="Sanchez Esquivel S."/>
        </authorList>
    </citation>
    <scope>NUCLEOTIDE SEQUENCE [LARGE SCALE GENOMIC DNA]</scope>
    <source>
        <strain evidence="2 3">NF3</strain>
    </source>
</reference>
<sequence>MMPRHSGGSSERIEAESPKTSSATSRYHSSEPSPLSTPATQLTRSLCSQRASGRTPISANIASNCERRSLPRPGSTIGRPCSAPHGTGSGSRVSDGDTSTTSVSASR</sequence>
<comment type="caution">
    <text evidence="2">The sequence shown here is derived from an EMBL/GenBank/DDBJ whole genome shotgun (WGS) entry which is preliminary data.</text>
</comment>
<dbReference type="STRING" id="159449.B4N89_07680"/>
<feature type="compositionally biased region" description="Low complexity" evidence="1">
    <location>
        <begin position="90"/>
        <end position="107"/>
    </location>
</feature>
<feature type="compositionally biased region" description="Polar residues" evidence="1">
    <location>
        <begin position="18"/>
        <end position="63"/>
    </location>
</feature>
<feature type="region of interest" description="Disordered" evidence="1">
    <location>
        <begin position="1"/>
        <end position="107"/>
    </location>
</feature>
<accession>A0A1T3NVK7</accession>
<evidence type="ECO:0000313" key="3">
    <source>
        <dbReference type="Proteomes" id="UP000190037"/>
    </source>
</evidence>
<gene>
    <name evidence="2" type="ORF">B4N89_07680</name>
</gene>